<proteinExistence type="predicted"/>
<protein>
    <submittedName>
        <fullName evidence="1">Unannotated protein</fullName>
    </submittedName>
</protein>
<dbReference type="PROSITE" id="PS51257">
    <property type="entry name" value="PROKAR_LIPOPROTEIN"/>
    <property type="match status" value="1"/>
</dbReference>
<name>A0A6J7EDE2_9ZZZZ</name>
<dbReference type="EMBL" id="CAFBLU010000018">
    <property type="protein sequence ID" value="CAB4877833.1"/>
    <property type="molecule type" value="Genomic_DNA"/>
</dbReference>
<reference evidence="1" key="1">
    <citation type="submission" date="2020-05" db="EMBL/GenBank/DDBJ databases">
        <authorList>
            <person name="Chiriac C."/>
            <person name="Salcher M."/>
            <person name="Ghai R."/>
            <person name="Kavagutti S V."/>
        </authorList>
    </citation>
    <scope>NUCLEOTIDE SEQUENCE</scope>
</reference>
<evidence type="ECO:0000313" key="1">
    <source>
        <dbReference type="EMBL" id="CAB4877833.1"/>
    </source>
</evidence>
<gene>
    <name evidence="1" type="ORF">UFOPK3444_01130</name>
</gene>
<accession>A0A6J7EDE2</accession>
<sequence>MTKALSLTTVALLATALTACGGTTTTTVTSTITAAPTTTAAATTTTTPAKPAGAAVSKTCTVTAVPNVTPSSISVQLTAKGYVAKSLPLVGCPTASSLVKIVAATKAQMPVKTNNFNCTPTVTGKSTGFDCLITTGAAGSVKYDFTLIYN</sequence>
<organism evidence="1">
    <name type="scientific">freshwater metagenome</name>
    <dbReference type="NCBI Taxonomy" id="449393"/>
    <lineage>
        <taxon>unclassified sequences</taxon>
        <taxon>metagenomes</taxon>
        <taxon>ecological metagenomes</taxon>
    </lineage>
</organism>
<dbReference type="AlphaFoldDB" id="A0A6J7EDE2"/>